<evidence type="ECO:0000313" key="2">
    <source>
        <dbReference type="Proteomes" id="UP000284824"/>
    </source>
</evidence>
<keyword evidence="2" id="KW-1185">Reference proteome</keyword>
<dbReference type="InterPro" id="IPR011852">
    <property type="entry name" value="TRAP_TAXI"/>
</dbReference>
<accession>A0A438LXZ0</accession>
<dbReference type="Pfam" id="PF16868">
    <property type="entry name" value="NMT1_3"/>
    <property type="match status" value="1"/>
</dbReference>
<dbReference type="AlphaFoldDB" id="A0A438LXZ0"/>
<dbReference type="PANTHER" id="PTHR42941:SF1">
    <property type="entry name" value="SLL1037 PROTEIN"/>
    <property type="match status" value="1"/>
</dbReference>
<name>A0A438LXZ0_9ACTN</name>
<evidence type="ECO:0000313" key="1">
    <source>
        <dbReference type="EMBL" id="RVX38217.1"/>
    </source>
</evidence>
<evidence type="ECO:0008006" key="3">
    <source>
        <dbReference type="Google" id="ProtNLM"/>
    </source>
</evidence>
<sequence length="301" mass="31513">MSISRRYLLGLALLAAGCSGGGAPPADLRLVTGQSGGLYGQLGDQLAKELWRGGIPVRVVQTAASVQNLAMMADGRADVGFSLADSAEDAVRVRRQPVSALARVYMNYVHLVVGEDSGIAEVGQLAGRVVSIGAPGSGTAVIAERVVAAAGLKRPPDIVRLELDASVKALRGGEIEAFFWSGGVPTPALAALGDIRLIPLEELVPVLRRRFGPVYEHVLVPAGAYGAALPMPTVGAPSYLMCRTTLPEDTAYIVTETVFRARDRLQGASAPGGRLDERYAIGTGAVPLHPGAIRYYRSVYG</sequence>
<protein>
    <recommendedName>
        <fullName evidence="3">TRAP transporter TAXI family solute receptor</fullName>
    </recommendedName>
</protein>
<gene>
    <name evidence="1" type="ORF">EDD27_0510</name>
</gene>
<comment type="caution">
    <text evidence="1">The sequence shown here is derived from an EMBL/GenBank/DDBJ whole genome shotgun (WGS) entry which is preliminary data.</text>
</comment>
<proteinExistence type="predicted"/>
<reference evidence="1 2" key="1">
    <citation type="submission" date="2019-01" db="EMBL/GenBank/DDBJ databases">
        <title>Sequencing the genomes of 1000 actinobacteria strains.</title>
        <authorList>
            <person name="Klenk H.-P."/>
        </authorList>
    </citation>
    <scope>NUCLEOTIDE SEQUENCE [LARGE SCALE GENOMIC DNA]</scope>
    <source>
        <strain evidence="1 2">DSM 43925</strain>
    </source>
</reference>
<dbReference type="NCBIfam" id="TIGR02122">
    <property type="entry name" value="TRAP_TAXI"/>
    <property type="match status" value="1"/>
</dbReference>
<dbReference type="Gene3D" id="3.40.190.10">
    <property type="entry name" value="Periplasmic binding protein-like II"/>
    <property type="match status" value="2"/>
</dbReference>
<organism evidence="1 2">
    <name type="scientific">Nonomuraea polychroma</name>
    <dbReference type="NCBI Taxonomy" id="46176"/>
    <lineage>
        <taxon>Bacteria</taxon>
        <taxon>Bacillati</taxon>
        <taxon>Actinomycetota</taxon>
        <taxon>Actinomycetes</taxon>
        <taxon>Streptosporangiales</taxon>
        <taxon>Streptosporangiaceae</taxon>
        <taxon>Nonomuraea</taxon>
    </lineage>
</organism>
<dbReference type="SUPFAM" id="SSF53850">
    <property type="entry name" value="Periplasmic binding protein-like II"/>
    <property type="match status" value="1"/>
</dbReference>
<dbReference type="PANTHER" id="PTHR42941">
    <property type="entry name" value="SLL1037 PROTEIN"/>
    <property type="match status" value="1"/>
</dbReference>
<dbReference type="PROSITE" id="PS51257">
    <property type="entry name" value="PROKAR_LIPOPROTEIN"/>
    <property type="match status" value="1"/>
</dbReference>
<dbReference type="Proteomes" id="UP000284824">
    <property type="component" value="Unassembled WGS sequence"/>
</dbReference>
<dbReference type="RefSeq" id="WP_241563825.1">
    <property type="nucleotide sequence ID" value="NZ_SAUN01000001.1"/>
</dbReference>
<dbReference type="EMBL" id="SAUN01000001">
    <property type="protein sequence ID" value="RVX38217.1"/>
    <property type="molecule type" value="Genomic_DNA"/>
</dbReference>